<protein>
    <submittedName>
        <fullName evidence="1">Uncharacterized protein</fullName>
    </submittedName>
</protein>
<dbReference type="EMBL" id="JAULSU010000004">
    <property type="protein sequence ID" value="KAK0618909.1"/>
    <property type="molecule type" value="Genomic_DNA"/>
</dbReference>
<sequence length="159" mass="17754">MRHVAIELEGGSTSPAVEYLKARDSLAQYPDSALAIHFEAPVVPSATLETAITPHSWLGLQIRGMPEGIYVSLLAAQPTKTPDEFAQRLEDGSWSCLWLGNFHLDIHGNHSFLLVIEWQNAETATRVGALVLRWPKDSEGRAAKFIPDEERKWARVRLI</sequence>
<organism evidence="1 2">
    <name type="scientific">Immersiella caudata</name>
    <dbReference type="NCBI Taxonomy" id="314043"/>
    <lineage>
        <taxon>Eukaryota</taxon>
        <taxon>Fungi</taxon>
        <taxon>Dikarya</taxon>
        <taxon>Ascomycota</taxon>
        <taxon>Pezizomycotina</taxon>
        <taxon>Sordariomycetes</taxon>
        <taxon>Sordariomycetidae</taxon>
        <taxon>Sordariales</taxon>
        <taxon>Lasiosphaeriaceae</taxon>
        <taxon>Immersiella</taxon>
    </lineage>
</organism>
<evidence type="ECO:0000313" key="1">
    <source>
        <dbReference type="EMBL" id="KAK0618909.1"/>
    </source>
</evidence>
<reference evidence="1" key="1">
    <citation type="submission" date="2023-06" db="EMBL/GenBank/DDBJ databases">
        <title>Genome-scale phylogeny and comparative genomics of the fungal order Sordariales.</title>
        <authorList>
            <consortium name="Lawrence Berkeley National Laboratory"/>
            <person name="Hensen N."/>
            <person name="Bonometti L."/>
            <person name="Westerberg I."/>
            <person name="Brannstrom I.O."/>
            <person name="Guillou S."/>
            <person name="Cros-Aarteil S."/>
            <person name="Calhoun S."/>
            <person name="Haridas S."/>
            <person name="Kuo A."/>
            <person name="Mondo S."/>
            <person name="Pangilinan J."/>
            <person name="Riley R."/>
            <person name="Labutti K."/>
            <person name="Andreopoulos B."/>
            <person name="Lipzen A."/>
            <person name="Chen C."/>
            <person name="Yanf M."/>
            <person name="Daum C."/>
            <person name="Ng V."/>
            <person name="Clum A."/>
            <person name="Steindorff A."/>
            <person name="Ohm R."/>
            <person name="Martin F."/>
            <person name="Silar P."/>
            <person name="Natvig D."/>
            <person name="Lalanne C."/>
            <person name="Gautier V."/>
            <person name="Ament-Velasquez S.L."/>
            <person name="Kruys A."/>
            <person name="Hutchinson M.I."/>
            <person name="Powell A.J."/>
            <person name="Barry K."/>
            <person name="Miller A.N."/>
            <person name="Grigoriev I.V."/>
            <person name="Debuchy R."/>
            <person name="Gladieux P."/>
            <person name="Thoren M.H."/>
            <person name="Johannesson H."/>
        </authorList>
    </citation>
    <scope>NUCLEOTIDE SEQUENCE</scope>
    <source>
        <strain evidence="1">CBS 606.72</strain>
    </source>
</reference>
<comment type="caution">
    <text evidence="1">The sequence shown here is derived from an EMBL/GenBank/DDBJ whole genome shotgun (WGS) entry which is preliminary data.</text>
</comment>
<name>A0AA39WNY9_9PEZI</name>
<dbReference type="Proteomes" id="UP001175000">
    <property type="component" value="Unassembled WGS sequence"/>
</dbReference>
<dbReference type="AlphaFoldDB" id="A0AA39WNY9"/>
<accession>A0AA39WNY9</accession>
<gene>
    <name evidence="1" type="ORF">B0T14DRAFT_565816</name>
</gene>
<keyword evidence="2" id="KW-1185">Reference proteome</keyword>
<proteinExistence type="predicted"/>
<evidence type="ECO:0000313" key="2">
    <source>
        <dbReference type="Proteomes" id="UP001175000"/>
    </source>
</evidence>